<dbReference type="AlphaFoldDB" id="C9LTG2"/>
<accession>C9LTG2</accession>
<proteinExistence type="predicted"/>
<name>C9LTG2_SELS3</name>
<reference evidence="1 2" key="1">
    <citation type="submission" date="2009-09" db="EMBL/GenBank/DDBJ databases">
        <authorList>
            <person name="Weinstock G."/>
            <person name="Sodergren E."/>
            <person name="Clifton S."/>
            <person name="Fulton L."/>
            <person name="Fulton B."/>
            <person name="Courtney L."/>
            <person name="Fronick C."/>
            <person name="Harrison M."/>
            <person name="Strong C."/>
            <person name="Farmer C."/>
            <person name="Delahaunty K."/>
            <person name="Markovic C."/>
            <person name="Hall O."/>
            <person name="Minx P."/>
            <person name="Tomlinson C."/>
            <person name="Mitreva M."/>
            <person name="Nelson J."/>
            <person name="Hou S."/>
            <person name="Wollam A."/>
            <person name="Pepin K.H."/>
            <person name="Johnson M."/>
            <person name="Bhonagiri V."/>
            <person name="Nash W.E."/>
            <person name="Warren W."/>
            <person name="Chinwalla A."/>
            <person name="Mardis E.R."/>
            <person name="Wilson R.K."/>
        </authorList>
    </citation>
    <scope>NUCLEOTIDE SEQUENCE [LARGE SCALE GENOMIC DNA]</scope>
    <source>
        <strain evidence="2">ATCC 35185 / DSM 20758 / VPI D19B-28</strain>
    </source>
</reference>
<gene>
    <name evidence="1" type="ORF">SELSPUOL_00745</name>
</gene>
<evidence type="ECO:0000313" key="1">
    <source>
        <dbReference type="EMBL" id="EEX78008.1"/>
    </source>
</evidence>
<comment type="caution">
    <text evidence="1">The sequence shown here is derived from an EMBL/GenBank/DDBJ whole genome shotgun (WGS) entry which is preliminary data.</text>
</comment>
<dbReference type="EMBL" id="ACKP02000012">
    <property type="protein sequence ID" value="EEX78008.1"/>
    <property type="molecule type" value="Genomic_DNA"/>
</dbReference>
<protein>
    <submittedName>
        <fullName evidence="1">Uncharacterized protein</fullName>
    </submittedName>
</protein>
<sequence length="41" mass="4911">MWIYTKKEALYQQRPLKLFSQFYHEAPRGQDAGADRLARLL</sequence>
<evidence type="ECO:0000313" key="2">
    <source>
        <dbReference type="Proteomes" id="UP000003505"/>
    </source>
</evidence>
<organism evidence="1 2">
    <name type="scientific">Selenomonas sputigena (strain ATCC 35185 / DSM 20758 / CCUG 44933 / VPI D19B-28)</name>
    <dbReference type="NCBI Taxonomy" id="546271"/>
    <lineage>
        <taxon>Bacteria</taxon>
        <taxon>Bacillati</taxon>
        <taxon>Bacillota</taxon>
        <taxon>Negativicutes</taxon>
        <taxon>Selenomonadales</taxon>
        <taxon>Selenomonadaceae</taxon>
        <taxon>Selenomonas</taxon>
    </lineage>
</organism>
<dbReference type="Proteomes" id="UP000003505">
    <property type="component" value="Unassembled WGS sequence"/>
</dbReference>